<dbReference type="STRING" id="1121025.SAMN02745249_00769"/>
<dbReference type="EMBL" id="FQUF01000009">
    <property type="protein sequence ID" value="SHE60489.1"/>
    <property type="molecule type" value="Genomic_DNA"/>
</dbReference>
<comment type="similarity">
    <text evidence="1 3">Belongs to the UPF0122 family.</text>
</comment>
<dbReference type="SUPFAM" id="SSF88659">
    <property type="entry name" value="Sigma3 and sigma4 domains of RNA polymerase sigma factors"/>
    <property type="match status" value="1"/>
</dbReference>
<dbReference type="Gene3D" id="1.10.10.10">
    <property type="entry name" value="Winged helix-like DNA-binding domain superfamily/Winged helix DNA-binding domain"/>
    <property type="match status" value="1"/>
</dbReference>
<organism evidence="4 5">
    <name type="scientific">Atopostipes suicloacalis DSM 15692</name>
    <dbReference type="NCBI Taxonomy" id="1121025"/>
    <lineage>
        <taxon>Bacteria</taxon>
        <taxon>Bacillati</taxon>
        <taxon>Bacillota</taxon>
        <taxon>Bacilli</taxon>
        <taxon>Lactobacillales</taxon>
        <taxon>Carnobacteriaceae</taxon>
        <taxon>Atopostipes</taxon>
    </lineage>
</organism>
<keyword evidence="5" id="KW-1185">Reference proteome</keyword>
<dbReference type="InterPro" id="IPR036388">
    <property type="entry name" value="WH-like_DNA-bd_sf"/>
</dbReference>
<evidence type="ECO:0000313" key="4">
    <source>
        <dbReference type="EMBL" id="SHE60489.1"/>
    </source>
</evidence>
<name>A0A1M4UUY2_9LACT</name>
<dbReference type="NCBIfam" id="NF045758">
    <property type="entry name" value="YlxM"/>
    <property type="match status" value="1"/>
</dbReference>
<gene>
    <name evidence="4" type="ORF">SAMN02745249_00769</name>
</gene>
<dbReference type="NCBIfam" id="NF001070">
    <property type="entry name" value="PRK00118.1-6"/>
    <property type="match status" value="1"/>
</dbReference>
<dbReference type="InterPro" id="IPR013324">
    <property type="entry name" value="RNA_pol_sigma_r3/r4-like"/>
</dbReference>
<evidence type="ECO:0000256" key="3">
    <source>
        <dbReference type="HAMAP-Rule" id="MF_00245"/>
    </source>
</evidence>
<proteinExistence type="inferred from homology"/>
<dbReference type="InterPro" id="IPR007394">
    <property type="entry name" value="UPF0122"/>
</dbReference>
<sequence length="116" mass="14066">MELEKTLKMNQLFSFYGELLTSKQKDYMSDYYEEDYTLAEIADNYGVSRQAIYDSLKRTEDTLLDYEKKLHLVKEFEHRSEILKNIKEYLEENYKEDEQLNKLINDVIQDSIREEN</sequence>
<dbReference type="PANTHER" id="PTHR40083">
    <property type="entry name" value="UPF0122 PROTEIN CBO2450/CLC_2298"/>
    <property type="match status" value="1"/>
</dbReference>
<dbReference type="AlphaFoldDB" id="A0A1M4UUY2"/>
<evidence type="ECO:0000256" key="2">
    <source>
        <dbReference type="ARBA" id="ARBA00024764"/>
    </source>
</evidence>
<dbReference type="NCBIfam" id="NF001068">
    <property type="entry name" value="PRK00118.1-4"/>
    <property type="match status" value="1"/>
</dbReference>
<evidence type="ECO:0000313" key="5">
    <source>
        <dbReference type="Proteomes" id="UP000184128"/>
    </source>
</evidence>
<dbReference type="Pfam" id="PF04297">
    <property type="entry name" value="UPF0122"/>
    <property type="match status" value="1"/>
</dbReference>
<evidence type="ECO:0000256" key="1">
    <source>
        <dbReference type="ARBA" id="ARBA00008720"/>
    </source>
</evidence>
<dbReference type="OrthoDB" id="6392at2"/>
<protein>
    <recommendedName>
        <fullName evidence="3">UPF0122 protein SAMN02745249_00769</fullName>
    </recommendedName>
</protein>
<dbReference type="PANTHER" id="PTHR40083:SF1">
    <property type="entry name" value="UPF0122 PROTEIN YLXM"/>
    <property type="match status" value="1"/>
</dbReference>
<comment type="function">
    <text evidence="2 3">Might take part in the signal recognition particle (SRP) pathway. This is inferred from the conservation of its genetic proximity to ftsY/ffh. May be a regulatory protein.</text>
</comment>
<dbReference type="InterPro" id="IPR054831">
    <property type="entry name" value="UPF0122_fam_protein"/>
</dbReference>
<dbReference type="RefSeq" id="WP_073296669.1">
    <property type="nucleotide sequence ID" value="NZ_FQUF01000009.1"/>
</dbReference>
<dbReference type="Proteomes" id="UP000184128">
    <property type="component" value="Unassembled WGS sequence"/>
</dbReference>
<accession>A0A1M4UUY2</accession>
<dbReference type="HAMAP" id="MF_00245">
    <property type="entry name" value="UPF0122"/>
    <property type="match status" value="1"/>
</dbReference>
<reference evidence="4 5" key="1">
    <citation type="submission" date="2016-11" db="EMBL/GenBank/DDBJ databases">
        <authorList>
            <person name="Jaros S."/>
            <person name="Januszkiewicz K."/>
            <person name="Wedrychowicz H."/>
        </authorList>
    </citation>
    <scope>NUCLEOTIDE SEQUENCE [LARGE SCALE GENOMIC DNA]</scope>
    <source>
        <strain evidence="4 5">DSM 15692</strain>
    </source>
</reference>